<keyword evidence="3" id="KW-1185">Reference proteome</keyword>
<dbReference type="InterPro" id="IPR008257">
    <property type="entry name" value="Pept_M19"/>
</dbReference>
<gene>
    <name evidence="2" type="ORF">ACFFGE_09800</name>
</gene>
<dbReference type="PANTHER" id="PTHR10443:SF12">
    <property type="entry name" value="DIPEPTIDASE"/>
    <property type="match status" value="1"/>
</dbReference>
<organism evidence="2 3">
    <name type="scientific">Brevundimonas balnearis</name>
    <dbReference type="NCBI Taxonomy" id="1572858"/>
    <lineage>
        <taxon>Bacteria</taxon>
        <taxon>Pseudomonadati</taxon>
        <taxon>Pseudomonadota</taxon>
        <taxon>Alphaproteobacteria</taxon>
        <taxon>Caulobacterales</taxon>
        <taxon>Caulobacteraceae</taxon>
        <taxon>Brevundimonas</taxon>
    </lineage>
</organism>
<keyword evidence="1" id="KW-0732">Signal</keyword>
<dbReference type="Pfam" id="PF01244">
    <property type="entry name" value="Peptidase_M19"/>
    <property type="match status" value="1"/>
</dbReference>
<reference evidence="2 3" key="1">
    <citation type="submission" date="2024-09" db="EMBL/GenBank/DDBJ databases">
        <authorList>
            <person name="Sun Q."/>
            <person name="Mori K."/>
        </authorList>
    </citation>
    <scope>NUCLEOTIDE SEQUENCE [LARGE SCALE GENOMIC DNA]</scope>
    <source>
        <strain evidence="2 3">NCAIM B.02621</strain>
    </source>
</reference>
<dbReference type="CDD" id="cd01301">
    <property type="entry name" value="rDP_like"/>
    <property type="match status" value="1"/>
</dbReference>
<dbReference type="InterPro" id="IPR032466">
    <property type="entry name" value="Metal_Hydrolase"/>
</dbReference>
<dbReference type="SUPFAM" id="SSF51556">
    <property type="entry name" value="Metallo-dependent hydrolases"/>
    <property type="match status" value="1"/>
</dbReference>
<proteinExistence type="predicted"/>
<dbReference type="Proteomes" id="UP001589906">
    <property type="component" value="Unassembled WGS sequence"/>
</dbReference>
<name>A0ABV6R3G5_9CAUL</name>
<sequence length="414" mass="44585">MIRTVLAAALIAAVAAPAAAQQTPEHDRVMRLLQRTPLIDGHNDLPWALRQDFNSDPYAVDLNSDLSGSTELHTDIPRLRAGGVGGQFWSVYVPAGLPPLEAARATFEQIDLLRRIVAAHPDAFEIALTADDVVRIHRQGRIASLIGIEGGYSIADSLGLLREFQRAGVRYMTLTHSTTISWADSGTDAPRHDGLSPFGEAVVREMNRIGMLADLSHVSEATMVDAMRVSDAPVIFSHSSARGVTDHPRNVPDSVLRALPEDGGVVMITFVPGFINETVRQWSAARAAEQARLRSLHPEAAERVTEGLTAWEAANPAPRATIDDIVAHIQHVRDVAGVDHVGLGGDFDGISSLPEGITGVDAYPAILAELMRRGWSDADIRKLAGENVLRVLRAAEAVARDKAGERPSLARIEG</sequence>
<accession>A0ABV6R3G5</accession>
<feature type="chain" id="PRO_5046005262" evidence="1">
    <location>
        <begin position="21"/>
        <end position="414"/>
    </location>
</feature>
<evidence type="ECO:0000256" key="1">
    <source>
        <dbReference type="SAM" id="SignalP"/>
    </source>
</evidence>
<protein>
    <submittedName>
        <fullName evidence="2">Dipeptidase</fullName>
    </submittedName>
</protein>
<dbReference type="Gene3D" id="3.20.20.140">
    <property type="entry name" value="Metal-dependent hydrolases"/>
    <property type="match status" value="1"/>
</dbReference>
<dbReference type="RefSeq" id="WP_376836181.1">
    <property type="nucleotide sequence ID" value="NZ_JBHLSW010000007.1"/>
</dbReference>
<feature type="signal peptide" evidence="1">
    <location>
        <begin position="1"/>
        <end position="20"/>
    </location>
</feature>
<evidence type="ECO:0000313" key="3">
    <source>
        <dbReference type="Proteomes" id="UP001589906"/>
    </source>
</evidence>
<dbReference type="PROSITE" id="PS51365">
    <property type="entry name" value="RENAL_DIPEPTIDASE_2"/>
    <property type="match status" value="1"/>
</dbReference>
<dbReference type="PANTHER" id="PTHR10443">
    <property type="entry name" value="MICROSOMAL DIPEPTIDASE"/>
    <property type="match status" value="1"/>
</dbReference>
<comment type="caution">
    <text evidence="2">The sequence shown here is derived from an EMBL/GenBank/DDBJ whole genome shotgun (WGS) entry which is preliminary data.</text>
</comment>
<dbReference type="EMBL" id="JBHLSW010000007">
    <property type="protein sequence ID" value="MFC0634171.1"/>
    <property type="molecule type" value="Genomic_DNA"/>
</dbReference>
<evidence type="ECO:0000313" key="2">
    <source>
        <dbReference type="EMBL" id="MFC0634171.1"/>
    </source>
</evidence>